<dbReference type="OMA" id="EQYSTSQ"/>
<feature type="coiled-coil region" evidence="1">
    <location>
        <begin position="149"/>
        <end position="183"/>
    </location>
</feature>
<feature type="compositionally biased region" description="Polar residues" evidence="2">
    <location>
        <begin position="1167"/>
        <end position="1176"/>
    </location>
</feature>
<sequence>MKMAVTPLQVSKSLPPVPMPVMNTPVMVDRVASLNHSTIFNKESPKNTLNEQQLIELETRILNLEQDSSAKLKCENLIQENKNLMQQVTQQTENVAKFKGELKIAKKEISKLKKVLDIKEEALTDIRIKNHSRNLSQSDKMVQQKEMMEQQYFKEKLQLQNQIKQLEELLEQERSQNQNNQTSLYFQQQQILIQNQQRDYQIQQPQPSLQAYKCNQQKKNEQYSTSQNRNSQISNQEGEFNQIFYRPCHQDKLYQVPSKGITKESSSPKFNNQSFPLLKFNSVAQENLDANNQFDQISKSIDPKDQFKTHNQQKDHNMIQRKSLSQITELINQNEHGQIQSKENHCKYFEKNCQQSPNYSSSNISKNKLLQELEELKNEVNFQKVTIQDSIKKISILEQEKSNVIDKNEKLLREFRNQVEEIKRNDLKRNNIQNDIIRLEETLQSQKIHYETYIQDQQLKYNLLEQKFQENQILLQENLKEQTKFEQDNCILLKNQLEEKQLEILNISQKVLNYKNKNDQYEIQINQMKKQELDLKLEIEKINKQYHQVKNQFDDTLKNLNEAQNQMLKMQSQFQSEFQLREKIELNYAILQKEFSQYRENSILQIDNLQSQEKPMNNFNNIEQIQNLQKKQKVEKIINFGQLDQDITQQLQKANNTINEQREQLFQLQETNQKLKQEIEDLKNKFSKQNLILTQLKQDNTYKFDKCNNLKLDLSRILMDEEQQENIYNEQKQIDQLILENDSIPIIYDLAYTEQNQLEQKLQQNNQNMVIQKQQIDELIQINQEQNTQICNLKNQLLQLENITENQKEQIHKYEKQFKYVLKDDNKLCQQKQTVLYEYNEPTSSKSCNHFTQLINQQVKQRDQENKNLKKTNNLTTYEIQTGNNEINLLQKKIQQQNEIIKQLNQQLDNLNFQYQNLLIEQQSNNLQIELKKSEYEQMKKHLQTTISKQKISLDQKEIEIQNIKQQKLSINDMNQLEIDKINQLLIISQEKIEIQKKEQHKDMQKNQAIQQANNELKSQLERVQGENADLHDIIIELQKENVNLRDNHQKLIKKLDENNQTKEQIKEQYAQLQQDNIILRRQVITINQQCENFQVEQLKPGFITSKNSKKIDELERENITYQKEISKLKQMIGDLSNNQNYNFNQNPERKLSNSSQNLSQKKHLFDQNSIKSKNN</sequence>
<dbReference type="EMBL" id="CAJJDM010000003">
    <property type="protein sequence ID" value="CAD8044030.1"/>
    <property type="molecule type" value="Genomic_DNA"/>
</dbReference>
<feature type="coiled-coil region" evidence="1">
    <location>
        <begin position="359"/>
        <end position="425"/>
    </location>
</feature>
<protein>
    <submittedName>
        <fullName evidence="3">Uncharacterized protein</fullName>
    </submittedName>
</protein>
<evidence type="ECO:0000313" key="4">
    <source>
        <dbReference type="Proteomes" id="UP000688137"/>
    </source>
</evidence>
<feature type="coiled-coil region" evidence="1">
    <location>
        <begin position="47"/>
        <end position="122"/>
    </location>
</feature>
<accession>A0A8S1JU59</accession>
<name>A0A8S1JU59_PARPR</name>
<reference evidence="3" key="1">
    <citation type="submission" date="2021-01" db="EMBL/GenBank/DDBJ databases">
        <authorList>
            <consortium name="Genoscope - CEA"/>
            <person name="William W."/>
        </authorList>
    </citation>
    <scope>NUCLEOTIDE SEQUENCE</scope>
</reference>
<feature type="region of interest" description="Disordered" evidence="2">
    <location>
        <begin position="1145"/>
        <end position="1176"/>
    </location>
</feature>
<evidence type="ECO:0000256" key="2">
    <source>
        <dbReference type="SAM" id="MobiDB-lite"/>
    </source>
</evidence>
<gene>
    <name evidence="3" type="ORF">PPRIM_AZ9-3.1.T0060112</name>
</gene>
<dbReference type="AlphaFoldDB" id="A0A8S1JU59"/>
<keyword evidence="1" id="KW-0175">Coiled coil</keyword>
<feature type="coiled-coil region" evidence="1">
    <location>
        <begin position="644"/>
        <end position="699"/>
    </location>
</feature>
<dbReference type="Proteomes" id="UP000688137">
    <property type="component" value="Unassembled WGS sequence"/>
</dbReference>
<organism evidence="3 4">
    <name type="scientific">Paramecium primaurelia</name>
    <dbReference type="NCBI Taxonomy" id="5886"/>
    <lineage>
        <taxon>Eukaryota</taxon>
        <taxon>Sar</taxon>
        <taxon>Alveolata</taxon>
        <taxon>Ciliophora</taxon>
        <taxon>Intramacronucleata</taxon>
        <taxon>Oligohymenophorea</taxon>
        <taxon>Peniculida</taxon>
        <taxon>Parameciidae</taxon>
        <taxon>Paramecium</taxon>
    </lineage>
</organism>
<feature type="coiled-coil region" evidence="1">
    <location>
        <begin position="755"/>
        <end position="817"/>
    </location>
</feature>
<feature type="coiled-coil region" evidence="1">
    <location>
        <begin position="947"/>
        <end position="1083"/>
    </location>
</feature>
<feature type="coiled-coil region" evidence="1">
    <location>
        <begin position="855"/>
        <end position="921"/>
    </location>
</feature>
<keyword evidence="4" id="KW-1185">Reference proteome</keyword>
<evidence type="ECO:0000256" key="1">
    <source>
        <dbReference type="SAM" id="Coils"/>
    </source>
</evidence>
<feature type="coiled-coil region" evidence="1">
    <location>
        <begin position="497"/>
        <end position="601"/>
    </location>
</feature>
<proteinExistence type="predicted"/>
<comment type="caution">
    <text evidence="3">The sequence shown here is derived from an EMBL/GenBank/DDBJ whole genome shotgun (WGS) entry which is preliminary data.</text>
</comment>
<evidence type="ECO:0000313" key="3">
    <source>
        <dbReference type="EMBL" id="CAD8044030.1"/>
    </source>
</evidence>